<evidence type="ECO:0000256" key="1">
    <source>
        <dbReference type="ARBA" id="ARBA00004496"/>
    </source>
</evidence>
<evidence type="ECO:0000313" key="12">
    <source>
        <dbReference type="EMBL" id="GAA6194839.1"/>
    </source>
</evidence>
<feature type="region of interest" description="Disordered" evidence="11">
    <location>
        <begin position="1"/>
        <end position="25"/>
    </location>
</feature>
<dbReference type="PANTHER" id="PTHR33540:SF2">
    <property type="entry name" value="TRNA THREONYLCARBAMOYLADENOSINE BIOSYNTHESIS PROTEIN TSAE"/>
    <property type="match status" value="1"/>
</dbReference>
<feature type="compositionally biased region" description="Low complexity" evidence="11">
    <location>
        <begin position="1"/>
        <end position="18"/>
    </location>
</feature>
<evidence type="ECO:0000256" key="9">
    <source>
        <dbReference type="ARBA" id="ARBA00022842"/>
    </source>
</evidence>
<organism evidence="12 13">
    <name type="scientific">Pseudophaeobacter arcticus</name>
    <dbReference type="NCBI Taxonomy" id="385492"/>
    <lineage>
        <taxon>Bacteria</taxon>
        <taxon>Pseudomonadati</taxon>
        <taxon>Pseudomonadota</taxon>
        <taxon>Alphaproteobacteria</taxon>
        <taxon>Rhodobacterales</taxon>
        <taxon>Paracoccaceae</taxon>
        <taxon>Pseudophaeobacter</taxon>
    </lineage>
</organism>
<dbReference type="Proteomes" id="UP001441944">
    <property type="component" value="Unassembled WGS sequence"/>
</dbReference>
<evidence type="ECO:0000256" key="10">
    <source>
        <dbReference type="ARBA" id="ARBA00032441"/>
    </source>
</evidence>
<dbReference type="RefSeq" id="WP_353396483.1">
    <property type="nucleotide sequence ID" value="NZ_BAABWU010000001.1"/>
</dbReference>
<dbReference type="Gene3D" id="3.40.50.300">
    <property type="entry name" value="P-loop containing nucleotide triphosphate hydrolases"/>
    <property type="match status" value="1"/>
</dbReference>
<dbReference type="InterPro" id="IPR003442">
    <property type="entry name" value="T6A_TsaE"/>
</dbReference>
<keyword evidence="6" id="KW-0479">Metal-binding</keyword>
<evidence type="ECO:0000256" key="3">
    <source>
        <dbReference type="ARBA" id="ARBA00019010"/>
    </source>
</evidence>
<evidence type="ECO:0000256" key="6">
    <source>
        <dbReference type="ARBA" id="ARBA00022723"/>
    </source>
</evidence>
<keyword evidence="9" id="KW-0460">Magnesium</keyword>
<comment type="caution">
    <text evidence="12">The sequence shown here is derived from an EMBL/GenBank/DDBJ whole genome shotgun (WGS) entry which is preliminary data.</text>
</comment>
<comment type="subcellular location">
    <subcellularLocation>
        <location evidence="1">Cytoplasm</location>
    </subcellularLocation>
</comment>
<gene>
    <name evidence="12" type="primary">tsaE</name>
    <name evidence="12" type="ORF">NBRC116598_02830</name>
</gene>
<keyword evidence="8" id="KW-0067">ATP-binding</keyword>
<evidence type="ECO:0000313" key="13">
    <source>
        <dbReference type="Proteomes" id="UP001441944"/>
    </source>
</evidence>
<evidence type="ECO:0000256" key="5">
    <source>
        <dbReference type="ARBA" id="ARBA00022694"/>
    </source>
</evidence>
<dbReference type="Pfam" id="PF02367">
    <property type="entry name" value="TsaE"/>
    <property type="match status" value="1"/>
</dbReference>
<keyword evidence="7" id="KW-0547">Nucleotide-binding</keyword>
<dbReference type="PANTHER" id="PTHR33540">
    <property type="entry name" value="TRNA THREONYLCARBAMOYLADENOSINE BIOSYNTHESIS PROTEIN TSAE"/>
    <property type="match status" value="1"/>
</dbReference>
<dbReference type="InterPro" id="IPR027417">
    <property type="entry name" value="P-loop_NTPase"/>
</dbReference>
<dbReference type="EMBL" id="BAABWU010000001">
    <property type="protein sequence ID" value="GAA6194839.1"/>
    <property type="molecule type" value="Genomic_DNA"/>
</dbReference>
<keyword evidence="13" id="KW-1185">Reference proteome</keyword>
<keyword evidence="5" id="KW-0819">tRNA processing</keyword>
<protein>
    <recommendedName>
        <fullName evidence="3">tRNA threonylcarbamoyladenosine biosynthesis protein TsaE</fullName>
    </recommendedName>
    <alternativeName>
        <fullName evidence="10">t(6)A37 threonylcarbamoyladenosine biosynthesis protein TsaE</fullName>
    </alternativeName>
</protein>
<name>A0ABQ0AG35_9RHOB</name>
<keyword evidence="4" id="KW-0963">Cytoplasm</keyword>
<evidence type="ECO:0000256" key="2">
    <source>
        <dbReference type="ARBA" id="ARBA00007599"/>
    </source>
</evidence>
<evidence type="ECO:0000256" key="4">
    <source>
        <dbReference type="ARBA" id="ARBA00022490"/>
    </source>
</evidence>
<sequence>MTKPSDPALSDPPSATPAQSPVSCQLTSPEATTQLAKQLAAQLYPGDCLLLEGPIGAGKTHFSRSLIQSLMTHPEDVPSPTFTLVQTYEVPSGELWHADLYRLSALEEIEELGLLEAFDDAICLIEWPDRLAELTPTHALHLEFSLDPAEEDCRHLTLTWSDAKWQSRMDEIVHDRP</sequence>
<accession>A0ABQ0AG35</accession>
<reference evidence="12 13" key="1">
    <citation type="submission" date="2024-04" db="EMBL/GenBank/DDBJ databases">
        <title>Draft genome sequence of Pseudophaeobacter arcticus NBRC 116598.</title>
        <authorList>
            <person name="Miyakawa T."/>
            <person name="Kusuya Y."/>
            <person name="Miura T."/>
        </authorList>
    </citation>
    <scope>NUCLEOTIDE SEQUENCE [LARGE SCALE GENOMIC DNA]</scope>
    <source>
        <strain evidence="12 13">SU-CL00105</strain>
    </source>
</reference>
<comment type="similarity">
    <text evidence="2">Belongs to the TsaE family.</text>
</comment>
<evidence type="ECO:0000256" key="8">
    <source>
        <dbReference type="ARBA" id="ARBA00022840"/>
    </source>
</evidence>
<evidence type="ECO:0000256" key="11">
    <source>
        <dbReference type="SAM" id="MobiDB-lite"/>
    </source>
</evidence>
<dbReference type="NCBIfam" id="TIGR00150">
    <property type="entry name" value="T6A_YjeE"/>
    <property type="match status" value="1"/>
</dbReference>
<dbReference type="SUPFAM" id="SSF52540">
    <property type="entry name" value="P-loop containing nucleoside triphosphate hydrolases"/>
    <property type="match status" value="1"/>
</dbReference>
<proteinExistence type="inferred from homology"/>
<evidence type="ECO:0000256" key="7">
    <source>
        <dbReference type="ARBA" id="ARBA00022741"/>
    </source>
</evidence>